<protein>
    <recommendedName>
        <fullName evidence="9">ATP-dependent dethiobiotin synthetase BioD</fullName>
        <ecNumber evidence="9">6.3.3.3</ecNumber>
    </recommendedName>
    <alternativeName>
        <fullName evidence="9">DTB synthetase</fullName>
        <shortName evidence="9">DTBS</shortName>
    </alternativeName>
    <alternativeName>
        <fullName evidence="9">Dethiobiotin synthase</fullName>
    </alternativeName>
</protein>
<name>A0A7G1HRE4_9BACT</name>
<comment type="caution">
    <text evidence="9">Lacks conserved residue(s) required for the propagation of feature annotation.</text>
</comment>
<organism evidence="10 11">
    <name type="scientific">Coprobacter secundus subsp. similis</name>
    <dbReference type="NCBI Taxonomy" id="2751153"/>
    <lineage>
        <taxon>Bacteria</taxon>
        <taxon>Pseudomonadati</taxon>
        <taxon>Bacteroidota</taxon>
        <taxon>Bacteroidia</taxon>
        <taxon>Bacteroidales</taxon>
        <taxon>Barnesiellaceae</taxon>
        <taxon>Coprobacter</taxon>
    </lineage>
</organism>
<feature type="binding site" evidence="9">
    <location>
        <begin position="115"/>
        <end position="118"/>
    </location>
    <ligand>
        <name>ATP</name>
        <dbReference type="ChEBI" id="CHEBI:30616"/>
    </ligand>
</feature>
<feature type="binding site" evidence="9">
    <location>
        <position position="50"/>
    </location>
    <ligand>
        <name>ATP</name>
        <dbReference type="ChEBI" id="CHEBI:30616"/>
    </ligand>
</feature>
<reference evidence="11" key="1">
    <citation type="submission" date="2020-07" db="EMBL/GenBank/DDBJ databases">
        <title>Complete genome sequencing of Coprobacter sp. strain 2CBH44.</title>
        <authorList>
            <person name="Sakamoto M."/>
            <person name="Murakami T."/>
            <person name="Mori H."/>
        </authorList>
    </citation>
    <scope>NUCLEOTIDE SEQUENCE [LARGE SCALE GENOMIC DNA]</scope>
    <source>
        <strain evidence="11">2CBH44</strain>
    </source>
</reference>
<keyword evidence="2 9" id="KW-0436">Ligase</keyword>
<keyword evidence="7 9" id="KW-0460">Magnesium</keyword>
<feature type="active site" evidence="9">
    <location>
        <position position="38"/>
    </location>
</feature>
<dbReference type="GO" id="GO:0009102">
    <property type="term" value="P:biotin biosynthetic process"/>
    <property type="evidence" value="ECO:0007669"/>
    <property type="project" value="UniProtKB-UniRule"/>
</dbReference>
<comment type="cofactor">
    <cofactor evidence="9">
        <name>Mg(2+)</name>
        <dbReference type="ChEBI" id="CHEBI:18420"/>
    </cofactor>
</comment>
<keyword evidence="6 9" id="KW-0067">ATP-binding</keyword>
<dbReference type="GO" id="GO:0005524">
    <property type="term" value="F:ATP binding"/>
    <property type="evidence" value="ECO:0007669"/>
    <property type="project" value="UniProtKB-UniRule"/>
</dbReference>
<keyword evidence="3 9" id="KW-0479">Metal-binding</keyword>
<dbReference type="UniPathway" id="UPA00078">
    <property type="reaction ID" value="UER00161"/>
</dbReference>
<dbReference type="GO" id="GO:0005829">
    <property type="term" value="C:cytosol"/>
    <property type="evidence" value="ECO:0007669"/>
    <property type="project" value="TreeGrafter"/>
</dbReference>
<evidence type="ECO:0000256" key="7">
    <source>
        <dbReference type="ARBA" id="ARBA00022842"/>
    </source>
</evidence>
<evidence type="ECO:0000313" key="11">
    <source>
        <dbReference type="Proteomes" id="UP000594042"/>
    </source>
</evidence>
<sequence>MNGTYFVTGIDTNIGKSIATGWLAKQLFDCGRSVITQKLVQTGNSGYSEDIELHRKIMGIDFTEVDKKGLTAPVIFSYPASPHLASRIDNQNLDLEIISKATEKLANQYDIVLLEGAGGPMVPLTTDLLTIDYIAQRAYPVILVTSGRLGSISHTLLCFEALLQRGIKLYKVIYNMYPSTDKIIEDDTLQIIKLYMNKYFPSASLVNMPKVDL</sequence>
<evidence type="ECO:0000256" key="5">
    <source>
        <dbReference type="ARBA" id="ARBA00022756"/>
    </source>
</evidence>
<feature type="binding site" evidence="9">
    <location>
        <position position="17"/>
    </location>
    <ligand>
        <name>Mg(2+)</name>
        <dbReference type="ChEBI" id="CHEBI:18420"/>
    </ligand>
</feature>
<dbReference type="Gene3D" id="3.40.50.300">
    <property type="entry name" value="P-loop containing nucleotide triphosphate hydrolases"/>
    <property type="match status" value="1"/>
</dbReference>
<evidence type="ECO:0000256" key="4">
    <source>
        <dbReference type="ARBA" id="ARBA00022741"/>
    </source>
</evidence>
<dbReference type="EC" id="6.3.3.3" evidence="9"/>
<dbReference type="PANTHER" id="PTHR43210:SF2">
    <property type="entry name" value="ATP-DEPENDENT DETHIOBIOTIN SYNTHETASE BIOD 2"/>
    <property type="match status" value="1"/>
</dbReference>
<gene>
    <name evidence="9 10" type="primary">bioD</name>
    <name evidence="10" type="ORF">Cop2CBH44_06320</name>
</gene>
<dbReference type="RefSeq" id="WP_021930233.1">
    <property type="nucleotide sequence ID" value="NZ_AP023322.1"/>
</dbReference>
<dbReference type="GO" id="GO:0004141">
    <property type="term" value="F:dethiobiotin synthase activity"/>
    <property type="evidence" value="ECO:0007669"/>
    <property type="project" value="UniProtKB-UniRule"/>
</dbReference>
<dbReference type="EMBL" id="AP023322">
    <property type="protein sequence ID" value="BCI62279.1"/>
    <property type="molecule type" value="Genomic_DNA"/>
</dbReference>
<comment type="catalytic activity">
    <reaction evidence="8">
        <text>(7R,8S)-8-amino-7-(carboxyamino)nonanoate + ATP = (4R,5S)-dethiobiotin + ADP + phosphate + H(+)</text>
        <dbReference type="Rhea" id="RHEA:63684"/>
        <dbReference type="ChEBI" id="CHEBI:15378"/>
        <dbReference type="ChEBI" id="CHEBI:30616"/>
        <dbReference type="ChEBI" id="CHEBI:43474"/>
        <dbReference type="ChEBI" id="CHEBI:149470"/>
        <dbReference type="ChEBI" id="CHEBI:149473"/>
        <dbReference type="ChEBI" id="CHEBI:456216"/>
    </reaction>
</comment>
<dbReference type="HAMAP" id="MF_00336">
    <property type="entry name" value="BioD"/>
    <property type="match status" value="1"/>
</dbReference>
<dbReference type="SUPFAM" id="SSF52540">
    <property type="entry name" value="P-loop containing nucleoside triphosphate hydrolases"/>
    <property type="match status" value="1"/>
</dbReference>
<keyword evidence="4 9" id="KW-0547">Nucleotide-binding</keyword>
<keyword evidence="1 9" id="KW-0963">Cytoplasm</keyword>
<dbReference type="InterPro" id="IPR027417">
    <property type="entry name" value="P-loop_NTPase"/>
</dbReference>
<evidence type="ECO:0000313" key="10">
    <source>
        <dbReference type="EMBL" id="BCI62279.1"/>
    </source>
</evidence>
<evidence type="ECO:0000256" key="1">
    <source>
        <dbReference type="ARBA" id="ARBA00022490"/>
    </source>
</evidence>
<evidence type="ECO:0000256" key="2">
    <source>
        <dbReference type="ARBA" id="ARBA00022598"/>
    </source>
</evidence>
<dbReference type="InterPro" id="IPR004472">
    <property type="entry name" value="DTB_synth_BioD"/>
</dbReference>
<dbReference type="GO" id="GO:0000287">
    <property type="term" value="F:magnesium ion binding"/>
    <property type="evidence" value="ECO:0007669"/>
    <property type="project" value="UniProtKB-UniRule"/>
</dbReference>
<feature type="binding site" evidence="9">
    <location>
        <begin position="175"/>
        <end position="176"/>
    </location>
    <ligand>
        <name>ATP</name>
        <dbReference type="ChEBI" id="CHEBI:30616"/>
    </ligand>
</feature>
<evidence type="ECO:0000256" key="3">
    <source>
        <dbReference type="ARBA" id="ARBA00022723"/>
    </source>
</evidence>
<accession>A0A7G1HRE4</accession>
<comment type="similarity">
    <text evidence="9">Belongs to the dethiobiotin synthetase family.</text>
</comment>
<comment type="subunit">
    <text evidence="9">Homodimer.</text>
</comment>
<comment type="subcellular location">
    <subcellularLocation>
        <location evidence="9">Cytoplasm</location>
    </subcellularLocation>
</comment>
<feature type="binding site" evidence="9">
    <location>
        <begin position="209"/>
        <end position="211"/>
    </location>
    <ligand>
        <name>ATP</name>
        <dbReference type="ChEBI" id="CHEBI:30616"/>
    </ligand>
</feature>
<evidence type="ECO:0000256" key="9">
    <source>
        <dbReference type="HAMAP-Rule" id="MF_00336"/>
    </source>
</evidence>
<dbReference type="Proteomes" id="UP000594042">
    <property type="component" value="Chromosome"/>
</dbReference>
<evidence type="ECO:0000256" key="8">
    <source>
        <dbReference type="ARBA" id="ARBA00047386"/>
    </source>
</evidence>
<dbReference type="Pfam" id="PF13500">
    <property type="entry name" value="AAA_26"/>
    <property type="match status" value="1"/>
</dbReference>
<comment type="catalytic activity">
    <reaction evidence="9">
        <text>(7R,8S)-7,8-diammoniononanoate + CO2 + ATP = (4R,5S)-dethiobiotin + ADP + phosphate + 3 H(+)</text>
        <dbReference type="Rhea" id="RHEA:15805"/>
        <dbReference type="ChEBI" id="CHEBI:15378"/>
        <dbReference type="ChEBI" id="CHEBI:16526"/>
        <dbReference type="ChEBI" id="CHEBI:30616"/>
        <dbReference type="ChEBI" id="CHEBI:43474"/>
        <dbReference type="ChEBI" id="CHEBI:149469"/>
        <dbReference type="ChEBI" id="CHEBI:149473"/>
        <dbReference type="ChEBI" id="CHEBI:456216"/>
        <dbReference type="EC" id="6.3.3.3"/>
    </reaction>
</comment>
<evidence type="ECO:0000256" key="6">
    <source>
        <dbReference type="ARBA" id="ARBA00022840"/>
    </source>
</evidence>
<feature type="binding site" evidence="9">
    <location>
        <position position="42"/>
    </location>
    <ligand>
        <name>substrate</name>
    </ligand>
</feature>
<dbReference type="AlphaFoldDB" id="A0A7G1HRE4"/>
<feature type="binding site" evidence="9">
    <location>
        <position position="115"/>
    </location>
    <ligand>
        <name>Mg(2+)</name>
        <dbReference type="ChEBI" id="CHEBI:18420"/>
    </ligand>
</feature>
<dbReference type="KEGG" id="copr:Cop2CBH44_06320"/>
<comment type="function">
    <text evidence="9">Catalyzes a mechanistically unusual reaction, the ATP-dependent insertion of CO2 between the N7 and N8 nitrogen atoms of 7,8-diaminopelargonic acid (DAPA, also called 7,8-diammoniononanoate) to form a ureido ring.</text>
</comment>
<feature type="binding site" evidence="9">
    <location>
        <position position="50"/>
    </location>
    <ligand>
        <name>Mg(2+)</name>
        <dbReference type="ChEBI" id="CHEBI:18420"/>
    </ligand>
</feature>
<dbReference type="PIRSF" id="PIRSF006755">
    <property type="entry name" value="DTB_synth"/>
    <property type="match status" value="1"/>
</dbReference>
<keyword evidence="5 9" id="KW-0093">Biotin biosynthesis</keyword>
<dbReference type="NCBIfam" id="TIGR00347">
    <property type="entry name" value="bioD"/>
    <property type="match status" value="1"/>
</dbReference>
<comment type="pathway">
    <text evidence="9">Cofactor biosynthesis; biotin biosynthesis; biotin from 7,8-diaminononanoate: step 1/2.</text>
</comment>
<dbReference type="CDD" id="cd03109">
    <property type="entry name" value="DTBS"/>
    <property type="match status" value="1"/>
</dbReference>
<proteinExistence type="inferred from homology"/>
<keyword evidence="11" id="KW-1185">Reference proteome</keyword>
<feature type="binding site" evidence="9">
    <location>
        <begin position="13"/>
        <end position="18"/>
    </location>
    <ligand>
        <name>ATP</name>
        <dbReference type="ChEBI" id="CHEBI:30616"/>
    </ligand>
</feature>
<dbReference type="PANTHER" id="PTHR43210">
    <property type="entry name" value="DETHIOBIOTIN SYNTHETASE"/>
    <property type="match status" value="1"/>
</dbReference>